<name>A0A1Q8Q6S9_9BACI</name>
<dbReference type="AlphaFoldDB" id="A0A1Q8Q6S9"/>
<reference evidence="1 2" key="1">
    <citation type="submission" date="2016-12" db="EMBL/GenBank/DDBJ databases">
        <title>Domibacillus antri genome sequencing.</title>
        <authorList>
            <person name="Verma A."/>
            <person name="Krishnamurthi S."/>
        </authorList>
    </citation>
    <scope>NUCLEOTIDE SEQUENCE [LARGE SCALE GENOMIC DNA]</scope>
    <source>
        <strain evidence="1 2">XD80</strain>
    </source>
</reference>
<dbReference type="Proteomes" id="UP000185568">
    <property type="component" value="Unassembled WGS sequence"/>
</dbReference>
<proteinExistence type="predicted"/>
<sequence>MKGRIPLLQGRINGNSAHTVRKPAQNQKFRLKLLEIRSKIRNSGPTARNPAIEMRKGLSPWSFETAPACFPAFIDVSSAVNRQPSKIFQPLSAVLTNLFCPD</sequence>
<protein>
    <submittedName>
        <fullName evidence="1">Uncharacterized protein</fullName>
    </submittedName>
</protein>
<comment type="caution">
    <text evidence="1">The sequence shown here is derived from an EMBL/GenBank/DDBJ whole genome shotgun (WGS) entry which is preliminary data.</text>
</comment>
<accession>A0A1Q8Q6S9</accession>
<keyword evidence="2" id="KW-1185">Reference proteome</keyword>
<evidence type="ECO:0000313" key="2">
    <source>
        <dbReference type="Proteomes" id="UP000185568"/>
    </source>
</evidence>
<gene>
    <name evidence="1" type="ORF">BTO30_06365</name>
</gene>
<evidence type="ECO:0000313" key="1">
    <source>
        <dbReference type="EMBL" id="OLN23001.1"/>
    </source>
</evidence>
<dbReference type="EMBL" id="MSDU01000010">
    <property type="protein sequence ID" value="OLN23001.1"/>
    <property type="molecule type" value="Genomic_DNA"/>
</dbReference>
<organism evidence="1 2">
    <name type="scientific">Domibacillus antri</name>
    <dbReference type="NCBI Taxonomy" id="1714264"/>
    <lineage>
        <taxon>Bacteria</taxon>
        <taxon>Bacillati</taxon>
        <taxon>Bacillota</taxon>
        <taxon>Bacilli</taxon>
        <taxon>Bacillales</taxon>
        <taxon>Bacillaceae</taxon>
        <taxon>Domibacillus</taxon>
    </lineage>
</organism>